<dbReference type="SUPFAM" id="SSF81321">
    <property type="entry name" value="Family A G protein-coupled receptor-like"/>
    <property type="match status" value="1"/>
</dbReference>
<evidence type="ECO:0000259" key="7">
    <source>
        <dbReference type="PROSITE" id="PS50262"/>
    </source>
</evidence>
<dbReference type="WBParaSite" id="SPAL_0000766500.1">
    <property type="protein sequence ID" value="SPAL_0000766500.1"/>
    <property type="gene ID" value="SPAL_0000766500"/>
</dbReference>
<evidence type="ECO:0000256" key="5">
    <source>
        <dbReference type="ARBA" id="ARBA00023136"/>
    </source>
</evidence>
<evidence type="ECO:0000313" key="9">
    <source>
        <dbReference type="WBParaSite" id="SPAL_0000766500.1"/>
    </source>
</evidence>
<dbReference type="CDD" id="cd00637">
    <property type="entry name" value="7tm_classA_rhodopsin-like"/>
    <property type="match status" value="1"/>
</dbReference>
<reference evidence="9" key="1">
    <citation type="submission" date="2017-02" db="UniProtKB">
        <authorList>
            <consortium name="WormBaseParasite"/>
        </authorList>
    </citation>
    <scope>IDENTIFICATION</scope>
</reference>
<dbReference type="GO" id="GO:0007606">
    <property type="term" value="P:sensory perception of chemical stimulus"/>
    <property type="evidence" value="ECO:0007669"/>
    <property type="project" value="UniProtKB-UniRule"/>
</dbReference>
<dbReference type="GO" id="GO:0004888">
    <property type="term" value="F:transmembrane signaling receptor activity"/>
    <property type="evidence" value="ECO:0007669"/>
    <property type="project" value="InterPro"/>
</dbReference>
<keyword evidence="4 6" id="KW-1133">Transmembrane helix</keyword>
<dbReference type="Pfam" id="PF02118">
    <property type="entry name" value="Srg"/>
    <property type="match status" value="1"/>
</dbReference>
<dbReference type="PANTHER" id="PTHR31627">
    <property type="entry name" value="SERPENTINE RECEPTOR CLASS GAMMA-RELATED"/>
    <property type="match status" value="1"/>
</dbReference>
<feature type="transmembrane region" description="Helical" evidence="6">
    <location>
        <begin position="86"/>
        <end position="109"/>
    </location>
</feature>
<feature type="transmembrane region" description="Helical" evidence="6">
    <location>
        <begin position="130"/>
        <end position="153"/>
    </location>
</feature>
<comment type="subcellular location">
    <subcellularLocation>
        <location evidence="1">Membrane</location>
        <topology evidence="1">Multi-pass membrane protein</topology>
    </subcellularLocation>
</comment>
<protein>
    <recommendedName>
        <fullName evidence="6">Serpentine receptor class gamma</fullName>
    </recommendedName>
</protein>
<evidence type="ECO:0000256" key="1">
    <source>
        <dbReference type="ARBA" id="ARBA00004141"/>
    </source>
</evidence>
<keyword evidence="5 6" id="KW-0472">Membrane</keyword>
<evidence type="ECO:0000256" key="4">
    <source>
        <dbReference type="ARBA" id="ARBA00022989"/>
    </source>
</evidence>
<dbReference type="Proteomes" id="UP000046392">
    <property type="component" value="Unplaced"/>
</dbReference>
<dbReference type="GO" id="GO:0016020">
    <property type="term" value="C:membrane"/>
    <property type="evidence" value="ECO:0007669"/>
    <property type="project" value="UniProtKB-SubCell"/>
</dbReference>
<dbReference type="InterPro" id="IPR000609">
    <property type="entry name" value="7TM_GPCR_serpentine_rcpt_Srg"/>
</dbReference>
<evidence type="ECO:0000256" key="6">
    <source>
        <dbReference type="RuleBase" id="RU280813"/>
    </source>
</evidence>
<evidence type="ECO:0000313" key="8">
    <source>
        <dbReference type="Proteomes" id="UP000046392"/>
    </source>
</evidence>
<sequence>MMRISVFIEIIQIVYTIPTTLLMILTIFVIMKEIRRKNNYFNRQFYLIIVCKLINDIAYVLTKVIFFKLPKLGYFHAFLLKNNWVAAMYSVLTTMQTTLIYLMTLLISLNRYIALKYPITYKYYFSTSNMTQLLIFCTLLSTLTGIGTAFYPSTYGIQLVAGYFMPFYTNRKVFYYLVVNTIILYGVIFFGTCVFNVLAIVELIKHKKLCINSNKNKRESMHIIYSIFVFITLAFIEAFFIFRILGMVLDSAFFEALGQFLLIWVFDITSIGDFYFLIFIR</sequence>
<feature type="transmembrane region" description="Helical" evidence="6">
    <location>
        <begin position="257"/>
        <end position="280"/>
    </location>
</feature>
<name>A0A0N5BP37_STREA</name>
<keyword evidence="8" id="KW-1185">Reference proteome</keyword>
<feature type="transmembrane region" description="Helical" evidence="6">
    <location>
        <begin position="222"/>
        <end position="245"/>
    </location>
</feature>
<dbReference type="PROSITE" id="PS50262">
    <property type="entry name" value="G_PROTEIN_RECEP_F1_2"/>
    <property type="match status" value="1"/>
</dbReference>
<dbReference type="PANTHER" id="PTHR31627:SF14">
    <property type="entry name" value="SERPENTINE RECEPTOR, CLASS T-RELATED"/>
    <property type="match status" value="1"/>
</dbReference>
<dbReference type="InterPro" id="IPR051119">
    <property type="entry name" value="Nematode_SR-like"/>
</dbReference>
<comment type="similarity">
    <text evidence="2 6">Belongs to the nematode receptor-like protein srg family.</text>
</comment>
<keyword evidence="3 6" id="KW-0812">Transmembrane</keyword>
<feature type="transmembrane region" description="Helical" evidence="6">
    <location>
        <begin position="43"/>
        <end position="66"/>
    </location>
</feature>
<feature type="transmembrane region" description="Helical" evidence="6">
    <location>
        <begin position="173"/>
        <end position="201"/>
    </location>
</feature>
<accession>A0A0N5BP37</accession>
<evidence type="ECO:0000256" key="3">
    <source>
        <dbReference type="ARBA" id="ARBA00022692"/>
    </source>
</evidence>
<dbReference type="InterPro" id="IPR017452">
    <property type="entry name" value="GPCR_Rhodpsn_7TM"/>
</dbReference>
<dbReference type="Gene3D" id="1.20.1070.10">
    <property type="entry name" value="Rhodopsin 7-helix transmembrane proteins"/>
    <property type="match status" value="1"/>
</dbReference>
<evidence type="ECO:0000256" key="2">
    <source>
        <dbReference type="ARBA" id="ARBA00005692"/>
    </source>
</evidence>
<dbReference type="AlphaFoldDB" id="A0A0N5BP37"/>
<feature type="transmembrane region" description="Helical" evidence="6">
    <location>
        <begin position="6"/>
        <end position="31"/>
    </location>
</feature>
<proteinExistence type="inferred from homology"/>
<organism evidence="8 9">
    <name type="scientific">Strongyloides papillosus</name>
    <name type="common">Intestinal threadworm</name>
    <dbReference type="NCBI Taxonomy" id="174720"/>
    <lineage>
        <taxon>Eukaryota</taxon>
        <taxon>Metazoa</taxon>
        <taxon>Ecdysozoa</taxon>
        <taxon>Nematoda</taxon>
        <taxon>Chromadorea</taxon>
        <taxon>Rhabditida</taxon>
        <taxon>Tylenchina</taxon>
        <taxon>Panagrolaimomorpha</taxon>
        <taxon>Strongyloidoidea</taxon>
        <taxon>Strongyloididae</taxon>
        <taxon>Strongyloides</taxon>
    </lineage>
</organism>
<feature type="domain" description="G-protein coupled receptors family 1 profile" evidence="7">
    <location>
        <begin position="22"/>
        <end position="245"/>
    </location>
</feature>